<evidence type="ECO:0000313" key="1">
    <source>
        <dbReference type="EMBL" id="MBW87028.1"/>
    </source>
</evidence>
<name>A0A2P2J0L3_RHIMU</name>
<sequence length="16" mass="1991">MSPTFMFKKVHLHQLF</sequence>
<accession>A0A2P2J0L3</accession>
<proteinExistence type="predicted"/>
<protein>
    <submittedName>
        <fullName evidence="1">Uncharacterized protein</fullName>
    </submittedName>
</protein>
<organism evidence="1">
    <name type="scientific">Rhizophora mucronata</name>
    <name type="common">Asiatic mangrove</name>
    <dbReference type="NCBI Taxonomy" id="61149"/>
    <lineage>
        <taxon>Eukaryota</taxon>
        <taxon>Viridiplantae</taxon>
        <taxon>Streptophyta</taxon>
        <taxon>Embryophyta</taxon>
        <taxon>Tracheophyta</taxon>
        <taxon>Spermatophyta</taxon>
        <taxon>Magnoliopsida</taxon>
        <taxon>eudicotyledons</taxon>
        <taxon>Gunneridae</taxon>
        <taxon>Pentapetalae</taxon>
        <taxon>rosids</taxon>
        <taxon>fabids</taxon>
        <taxon>Malpighiales</taxon>
        <taxon>Rhizophoraceae</taxon>
        <taxon>Rhizophora</taxon>
    </lineage>
</organism>
<dbReference type="AlphaFoldDB" id="A0A2P2J0L3"/>
<reference evidence="1" key="1">
    <citation type="submission" date="2018-02" db="EMBL/GenBank/DDBJ databases">
        <title>Rhizophora mucronata_Transcriptome.</title>
        <authorList>
            <person name="Meera S.P."/>
            <person name="Sreeshan A."/>
            <person name="Augustine A."/>
        </authorList>
    </citation>
    <scope>NUCLEOTIDE SEQUENCE</scope>
    <source>
        <tissue evidence="1">Leaf</tissue>
    </source>
</reference>
<dbReference type="EMBL" id="GGEC01006545">
    <property type="protein sequence ID" value="MBW87028.1"/>
    <property type="molecule type" value="Transcribed_RNA"/>
</dbReference>